<dbReference type="Gene3D" id="3.40.50.1360">
    <property type="match status" value="1"/>
</dbReference>
<evidence type="ECO:0000259" key="5">
    <source>
        <dbReference type="Pfam" id="PF04198"/>
    </source>
</evidence>
<sequence>MPDDSAQDLRLLVRAATMYHLEGATQAEIAARLGVSRPTAGRLVARARAQGLVRIVVEVPPHLSDSVHTELERELERRFSLDEVLVIDDEVDGSRGGYAALGRAGASVLTRRLTPPDTLGFTWGPETVAVADALGGRSASCLRVVQMDGSVSTTDYQTGVERILTGCAQRLSARPLRLTAPLYADTGTVSALEADSIVSQALTAARESDVMMFGVGTVSTSGTLFAGAFVDAAVLDELADLGAVGEIGGHFYDAGGRPVVSSLTGRTVSVGLDVVRACPTTILLSGGPPRYESILGALRGGLATVLVTDIGCATWLAGQEPALATTPKRKADQ</sequence>
<feature type="domain" description="Sugar-binding" evidence="5">
    <location>
        <begin position="69"/>
        <end position="313"/>
    </location>
</feature>
<dbReference type="InterPro" id="IPR051054">
    <property type="entry name" value="SorC_transcr_regulators"/>
</dbReference>
<dbReference type="Pfam" id="PF12802">
    <property type="entry name" value="MarR_2"/>
    <property type="match status" value="1"/>
</dbReference>
<keyword evidence="2" id="KW-0805">Transcription regulation</keyword>
<reference evidence="7 8" key="1">
    <citation type="submission" date="2022-06" db="EMBL/GenBank/DDBJ databases">
        <title>Genomic Encyclopedia of Archaeal and Bacterial Type Strains, Phase II (KMG-II): from individual species to whole genera.</title>
        <authorList>
            <person name="Goeker M."/>
        </authorList>
    </citation>
    <scope>NUCLEOTIDE SEQUENCE [LARGE SCALE GENOMIC DNA]</scope>
    <source>
        <strain evidence="7 8">DSM 45037</strain>
    </source>
</reference>
<dbReference type="Pfam" id="PF04198">
    <property type="entry name" value="Sugar-bind"/>
    <property type="match status" value="1"/>
</dbReference>
<proteinExistence type="inferred from homology"/>
<dbReference type="EMBL" id="JAMTCG010000007">
    <property type="protein sequence ID" value="MCP2162493.1"/>
    <property type="molecule type" value="Genomic_DNA"/>
</dbReference>
<evidence type="ECO:0000256" key="1">
    <source>
        <dbReference type="ARBA" id="ARBA00010466"/>
    </source>
</evidence>
<dbReference type="PANTHER" id="PTHR34294">
    <property type="entry name" value="TRANSCRIPTIONAL REGULATOR-RELATED"/>
    <property type="match status" value="1"/>
</dbReference>
<comment type="caution">
    <text evidence="7">The sequence shown here is derived from an EMBL/GenBank/DDBJ whole genome shotgun (WGS) entry which is preliminary data.</text>
</comment>
<name>A0ABT1H5I4_9NOCA</name>
<dbReference type="SUPFAM" id="SSF46689">
    <property type="entry name" value="Homeodomain-like"/>
    <property type="match status" value="1"/>
</dbReference>
<keyword evidence="4" id="KW-0804">Transcription</keyword>
<dbReference type="RefSeq" id="WP_308214036.1">
    <property type="nucleotide sequence ID" value="NZ_BAAAOE010000002.1"/>
</dbReference>
<evidence type="ECO:0000256" key="3">
    <source>
        <dbReference type="ARBA" id="ARBA00023125"/>
    </source>
</evidence>
<organism evidence="7 8">
    <name type="scientific">Williamsia serinedens</name>
    <dbReference type="NCBI Taxonomy" id="391736"/>
    <lineage>
        <taxon>Bacteria</taxon>
        <taxon>Bacillati</taxon>
        <taxon>Actinomycetota</taxon>
        <taxon>Actinomycetes</taxon>
        <taxon>Mycobacteriales</taxon>
        <taxon>Nocardiaceae</taxon>
        <taxon>Williamsia</taxon>
    </lineage>
</organism>
<dbReference type="InterPro" id="IPR007324">
    <property type="entry name" value="Sugar-bd_dom_put"/>
</dbReference>
<evidence type="ECO:0000256" key="2">
    <source>
        <dbReference type="ARBA" id="ARBA00023015"/>
    </source>
</evidence>
<evidence type="ECO:0000313" key="8">
    <source>
        <dbReference type="Proteomes" id="UP001205740"/>
    </source>
</evidence>
<keyword evidence="8" id="KW-1185">Reference proteome</keyword>
<evidence type="ECO:0000259" key="6">
    <source>
        <dbReference type="Pfam" id="PF12802"/>
    </source>
</evidence>
<dbReference type="PANTHER" id="PTHR34294:SF1">
    <property type="entry name" value="TRANSCRIPTIONAL REGULATOR LSRR"/>
    <property type="match status" value="1"/>
</dbReference>
<dbReference type="Gene3D" id="1.10.10.10">
    <property type="entry name" value="Winged helix-like DNA-binding domain superfamily/Winged helix DNA-binding domain"/>
    <property type="match status" value="1"/>
</dbReference>
<feature type="domain" description="HTH marR-type" evidence="6">
    <location>
        <begin position="19"/>
        <end position="55"/>
    </location>
</feature>
<accession>A0ABT1H5I4</accession>
<dbReference type="InterPro" id="IPR037171">
    <property type="entry name" value="NagB/RpiA_transferase-like"/>
</dbReference>
<evidence type="ECO:0000256" key="4">
    <source>
        <dbReference type="ARBA" id="ARBA00023163"/>
    </source>
</evidence>
<dbReference type="InterPro" id="IPR009057">
    <property type="entry name" value="Homeodomain-like_sf"/>
</dbReference>
<protein>
    <submittedName>
        <fullName evidence="7">Deoxyribonucleoside regulator</fullName>
    </submittedName>
</protein>
<evidence type="ECO:0000313" key="7">
    <source>
        <dbReference type="EMBL" id="MCP2162493.1"/>
    </source>
</evidence>
<gene>
    <name evidence="7" type="ORF">LX12_003701</name>
</gene>
<comment type="similarity">
    <text evidence="1">Belongs to the SorC transcriptional regulatory family.</text>
</comment>
<dbReference type="Proteomes" id="UP001205740">
    <property type="component" value="Unassembled WGS sequence"/>
</dbReference>
<dbReference type="InterPro" id="IPR000835">
    <property type="entry name" value="HTH_MarR-typ"/>
</dbReference>
<keyword evidence="3" id="KW-0238">DNA-binding</keyword>
<dbReference type="InterPro" id="IPR036388">
    <property type="entry name" value="WH-like_DNA-bd_sf"/>
</dbReference>
<dbReference type="SUPFAM" id="SSF100950">
    <property type="entry name" value="NagB/RpiA/CoA transferase-like"/>
    <property type="match status" value="1"/>
</dbReference>